<evidence type="ECO:0000256" key="7">
    <source>
        <dbReference type="ARBA" id="ARBA00022630"/>
    </source>
</evidence>
<keyword evidence="9" id="KW-0808">Transferase</keyword>
<accession>A0ABQ4R2W6</accession>
<keyword evidence="14" id="KW-0157">Chromophore</keyword>
<keyword evidence="12" id="KW-0418">Kinase</keyword>
<dbReference type="InterPro" id="IPR000700">
    <property type="entry name" value="PAS-assoc_C"/>
</dbReference>
<keyword evidence="8" id="KW-0288">FMN</keyword>
<evidence type="ECO:0000259" key="18">
    <source>
        <dbReference type="PROSITE" id="PS50112"/>
    </source>
</evidence>
<dbReference type="SMART" id="SM00065">
    <property type="entry name" value="GAF"/>
    <property type="match status" value="1"/>
</dbReference>
<dbReference type="InterPro" id="IPR003018">
    <property type="entry name" value="GAF"/>
</dbReference>
<evidence type="ECO:0000256" key="12">
    <source>
        <dbReference type="ARBA" id="ARBA00022777"/>
    </source>
</evidence>
<dbReference type="Gene3D" id="3.30.565.10">
    <property type="entry name" value="Histidine kinase-like ATPase, C-terminal domain"/>
    <property type="match status" value="1"/>
</dbReference>
<evidence type="ECO:0000259" key="19">
    <source>
        <dbReference type="PROSITE" id="PS50113"/>
    </source>
</evidence>
<comment type="caution">
    <text evidence="20">The sequence shown here is derived from an EMBL/GenBank/DDBJ whole genome shotgun (WGS) entry which is preliminary data.</text>
</comment>
<evidence type="ECO:0000256" key="1">
    <source>
        <dbReference type="ARBA" id="ARBA00000085"/>
    </source>
</evidence>
<sequence>MTDEIPSRAELEAENRRLRALLEQAGIGAEHRAARAPAGVAANPEAGRGREGLLPPGSGPAPGADGVAGSREAAALEAGRAALRASEAALAASRASLAASEERLALVFAASNTLGWWDWDIQADRVYANDTFIHLYGLDPSAARHGGLPVARFVEGIHPEDRERVGARIAEVVATAGEFAEEYRLLHRDGGTTWVHARGRSSHDAAGLPLRFPGISLDITARKREEALQAAQLALGDRLRDLTDAAEMAFATAETLGRTLGIDRAGYVTVDPLRETAHVARDWSAPGLASLAGACPLLGDGAVVAALKRGETVVVPGVDPGPRAAGRLDALGIRTLLALPLIERGRLVAFLFAAHGRDRAWSRAEVAFVRDAAARTRTAVARQRAEERQSLLNHELSHRLKNTLAVVQAIAAQTLRNAPSLEAARDSLATRLIALGKAHDILLAAGIRSAGVAALAAGALALHDDRQARIALAGPDLQIGPAAALSLALMLHELATNAVKYGALSVPEGRVSVRWAIEGEAAAARFTLTWREAGGPAVTPPLRRGFGSRLIERGLAGAVSGTVTLAFEPAGVVCTLAAPLADMQGEPGA</sequence>
<dbReference type="CDD" id="cd00130">
    <property type="entry name" value="PAS"/>
    <property type="match status" value="1"/>
</dbReference>
<keyword evidence="21" id="KW-1185">Reference proteome</keyword>
<evidence type="ECO:0000256" key="15">
    <source>
        <dbReference type="ARBA" id="ARBA00023026"/>
    </source>
</evidence>
<dbReference type="Gene3D" id="3.30.450.20">
    <property type="entry name" value="PAS domain"/>
    <property type="match status" value="1"/>
</dbReference>
<evidence type="ECO:0000256" key="5">
    <source>
        <dbReference type="ARBA" id="ARBA00022553"/>
    </source>
</evidence>
<evidence type="ECO:0000256" key="13">
    <source>
        <dbReference type="ARBA" id="ARBA00022840"/>
    </source>
</evidence>
<dbReference type="EC" id="2.7.13.3" evidence="2"/>
<feature type="domain" description="PAS" evidence="18">
    <location>
        <begin position="100"/>
        <end position="176"/>
    </location>
</feature>
<dbReference type="Pfam" id="PF08447">
    <property type="entry name" value="PAS_3"/>
    <property type="match status" value="1"/>
</dbReference>
<dbReference type="InterPro" id="IPR036890">
    <property type="entry name" value="HATPase_C_sf"/>
</dbReference>
<dbReference type="SMART" id="SM00086">
    <property type="entry name" value="PAC"/>
    <property type="match status" value="1"/>
</dbReference>
<dbReference type="PANTHER" id="PTHR41523:SF7">
    <property type="entry name" value="HISTIDINE KINASE"/>
    <property type="match status" value="1"/>
</dbReference>
<evidence type="ECO:0000256" key="17">
    <source>
        <dbReference type="SAM" id="MobiDB-lite"/>
    </source>
</evidence>
<evidence type="ECO:0000313" key="21">
    <source>
        <dbReference type="Proteomes" id="UP001055167"/>
    </source>
</evidence>
<dbReference type="SUPFAM" id="SSF55785">
    <property type="entry name" value="PYP-like sensor domain (PAS domain)"/>
    <property type="match status" value="1"/>
</dbReference>
<dbReference type="PANTHER" id="PTHR41523">
    <property type="entry name" value="TWO-COMPONENT SYSTEM SENSOR PROTEIN"/>
    <property type="match status" value="1"/>
</dbReference>
<evidence type="ECO:0000256" key="11">
    <source>
        <dbReference type="ARBA" id="ARBA00022741"/>
    </source>
</evidence>
<dbReference type="Proteomes" id="UP001055167">
    <property type="component" value="Unassembled WGS sequence"/>
</dbReference>
<reference evidence="20" key="2">
    <citation type="submission" date="2021-08" db="EMBL/GenBank/DDBJ databases">
        <authorList>
            <person name="Tani A."/>
            <person name="Ola A."/>
            <person name="Ogura Y."/>
            <person name="Katsura K."/>
            <person name="Hayashi T."/>
        </authorList>
    </citation>
    <scope>NUCLEOTIDE SEQUENCE</scope>
    <source>
        <strain evidence="20">KCTC 52305</strain>
    </source>
</reference>
<dbReference type="Gene3D" id="3.30.450.40">
    <property type="match status" value="1"/>
</dbReference>
<dbReference type="SMART" id="SM00911">
    <property type="entry name" value="HWE_HK"/>
    <property type="match status" value="1"/>
</dbReference>
<gene>
    <name evidence="20" type="ORF">OPKNFCMD_4775</name>
</gene>
<keyword evidence="15" id="KW-0843">Virulence</keyword>
<keyword evidence="6" id="KW-0716">Sensory transduction</keyword>
<evidence type="ECO:0000256" key="10">
    <source>
        <dbReference type="ARBA" id="ARBA00022737"/>
    </source>
</evidence>
<evidence type="ECO:0000256" key="3">
    <source>
        <dbReference type="ARBA" id="ARBA00021740"/>
    </source>
</evidence>
<dbReference type="InterPro" id="IPR000014">
    <property type="entry name" value="PAS"/>
</dbReference>
<keyword evidence="5" id="KW-0597">Phosphoprotein</keyword>
<evidence type="ECO:0000256" key="2">
    <source>
        <dbReference type="ARBA" id="ARBA00012438"/>
    </source>
</evidence>
<feature type="region of interest" description="Disordered" evidence="17">
    <location>
        <begin position="31"/>
        <end position="70"/>
    </location>
</feature>
<evidence type="ECO:0000256" key="6">
    <source>
        <dbReference type="ARBA" id="ARBA00022606"/>
    </source>
</evidence>
<dbReference type="NCBIfam" id="TIGR00229">
    <property type="entry name" value="sensory_box"/>
    <property type="match status" value="1"/>
</dbReference>
<keyword evidence="4" id="KW-0600">Photoreceptor protein</keyword>
<keyword evidence="11" id="KW-0547">Nucleotide-binding</keyword>
<dbReference type="Pfam" id="PF07536">
    <property type="entry name" value="HWE_HK"/>
    <property type="match status" value="1"/>
</dbReference>
<name>A0ABQ4R2W6_9HYPH</name>
<reference evidence="20" key="1">
    <citation type="journal article" date="2021" name="Front. Microbiol.">
        <title>Comprehensive Comparative Genomics and Phenotyping of Methylobacterium Species.</title>
        <authorList>
            <person name="Alessa O."/>
            <person name="Ogura Y."/>
            <person name="Fujitani Y."/>
            <person name="Takami H."/>
            <person name="Hayashi T."/>
            <person name="Sahin N."/>
            <person name="Tani A."/>
        </authorList>
    </citation>
    <scope>NUCLEOTIDE SEQUENCE</scope>
    <source>
        <strain evidence="20">KCTC 52305</strain>
    </source>
</reference>
<evidence type="ECO:0000256" key="14">
    <source>
        <dbReference type="ARBA" id="ARBA00022991"/>
    </source>
</evidence>
<dbReference type="Pfam" id="PF01590">
    <property type="entry name" value="GAF"/>
    <property type="match status" value="1"/>
</dbReference>
<feature type="compositionally biased region" description="Low complexity" evidence="17">
    <location>
        <begin position="35"/>
        <end position="70"/>
    </location>
</feature>
<dbReference type="EMBL" id="BPQH01000016">
    <property type="protein sequence ID" value="GJD52013.1"/>
    <property type="molecule type" value="Genomic_DNA"/>
</dbReference>
<keyword evidence="16" id="KW-0675">Receptor</keyword>
<evidence type="ECO:0000256" key="9">
    <source>
        <dbReference type="ARBA" id="ARBA00022679"/>
    </source>
</evidence>
<dbReference type="InterPro" id="IPR001610">
    <property type="entry name" value="PAC"/>
</dbReference>
<evidence type="ECO:0000256" key="8">
    <source>
        <dbReference type="ARBA" id="ARBA00022643"/>
    </source>
</evidence>
<dbReference type="SUPFAM" id="SSF55781">
    <property type="entry name" value="GAF domain-like"/>
    <property type="match status" value="1"/>
</dbReference>
<evidence type="ECO:0000313" key="20">
    <source>
        <dbReference type="EMBL" id="GJD52013.1"/>
    </source>
</evidence>
<evidence type="ECO:0000256" key="4">
    <source>
        <dbReference type="ARBA" id="ARBA00022543"/>
    </source>
</evidence>
<dbReference type="Gene3D" id="2.10.70.100">
    <property type="match status" value="1"/>
</dbReference>
<dbReference type="RefSeq" id="WP_128564271.1">
    <property type="nucleotide sequence ID" value="NZ_BPQH01000016.1"/>
</dbReference>
<dbReference type="InterPro" id="IPR029016">
    <property type="entry name" value="GAF-like_dom_sf"/>
</dbReference>
<keyword evidence="7" id="KW-0285">Flavoprotein</keyword>
<feature type="domain" description="PAC" evidence="19">
    <location>
        <begin position="179"/>
        <end position="231"/>
    </location>
</feature>
<keyword evidence="13" id="KW-0067">ATP-binding</keyword>
<dbReference type="InterPro" id="IPR011102">
    <property type="entry name" value="Sig_transdc_His_kinase_HWE"/>
</dbReference>
<dbReference type="PROSITE" id="PS50113">
    <property type="entry name" value="PAC"/>
    <property type="match status" value="1"/>
</dbReference>
<protein>
    <recommendedName>
        <fullName evidence="3">Blue-light-activated histidine kinase</fullName>
        <ecNumber evidence="2">2.7.13.3</ecNumber>
    </recommendedName>
</protein>
<organism evidence="20 21">
    <name type="scientific">Methylobacterium crusticola</name>
    <dbReference type="NCBI Taxonomy" id="1697972"/>
    <lineage>
        <taxon>Bacteria</taxon>
        <taxon>Pseudomonadati</taxon>
        <taxon>Pseudomonadota</taxon>
        <taxon>Alphaproteobacteria</taxon>
        <taxon>Hyphomicrobiales</taxon>
        <taxon>Methylobacteriaceae</taxon>
        <taxon>Methylobacterium</taxon>
    </lineage>
</organism>
<keyword evidence="10" id="KW-0677">Repeat</keyword>
<evidence type="ECO:0000256" key="16">
    <source>
        <dbReference type="ARBA" id="ARBA00023170"/>
    </source>
</evidence>
<proteinExistence type="predicted"/>
<dbReference type="InterPro" id="IPR035965">
    <property type="entry name" value="PAS-like_dom_sf"/>
</dbReference>
<dbReference type="InterPro" id="IPR013655">
    <property type="entry name" value="PAS_fold_3"/>
</dbReference>
<comment type="catalytic activity">
    <reaction evidence="1">
        <text>ATP + protein L-histidine = ADP + protein N-phospho-L-histidine.</text>
        <dbReference type="EC" id="2.7.13.3"/>
    </reaction>
</comment>
<dbReference type="PROSITE" id="PS50112">
    <property type="entry name" value="PAS"/>
    <property type="match status" value="1"/>
</dbReference>